<dbReference type="AlphaFoldDB" id="A0A4Y7IXB5"/>
<gene>
    <name evidence="1" type="ORF">C5167_020539</name>
</gene>
<dbReference type="Proteomes" id="UP000316621">
    <property type="component" value="Chromosome 2"/>
</dbReference>
<accession>A0A4Y7IXB5</accession>
<dbReference type="Gramene" id="RZC52119">
    <property type="protein sequence ID" value="RZC52119"/>
    <property type="gene ID" value="C5167_020539"/>
</dbReference>
<dbReference type="EMBL" id="CM010716">
    <property type="protein sequence ID" value="RZC52119.1"/>
    <property type="molecule type" value="Genomic_DNA"/>
</dbReference>
<keyword evidence="2" id="KW-1185">Reference proteome</keyword>
<evidence type="ECO:0000313" key="2">
    <source>
        <dbReference type="Proteomes" id="UP000316621"/>
    </source>
</evidence>
<name>A0A4Y7IXB5_PAPSO</name>
<evidence type="ECO:0000313" key="1">
    <source>
        <dbReference type="EMBL" id="RZC52119.1"/>
    </source>
</evidence>
<sequence>MIKGSRAQTKLRVREREVKSPMRVMDIINKRVKVESIGFKVFEVVIIELMQRNNLGNSYNGKSPILCGLGGRQLDEVFYSG</sequence>
<organism evidence="1 2">
    <name type="scientific">Papaver somniferum</name>
    <name type="common">Opium poppy</name>
    <dbReference type="NCBI Taxonomy" id="3469"/>
    <lineage>
        <taxon>Eukaryota</taxon>
        <taxon>Viridiplantae</taxon>
        <taxon>Streptophyta</taxon>
        <taxon>Embryophyta</taxon>
        <taxon>Tracheophyta</taxon>
        <taxon>Spermatophyta</taxon>
        <taxon>Magnoliopsida</taxon>
        <taxon>Ranunculales</taxon>
        <taxon>Papaveraceae</taxon>
        <taxon>Papaveroideae</taxon>
        <taxon>Papaver</taxon>
    </lineage>
</organism>
<proteinExistence type="predicted"/>
<reference evidence="1 2" key="1">
    <citation type="journal article" date="2018" name="Science">
        <title>The opium poppy genome and morphinan production.</title>
        <authorList>
            <person name="Guo L."/>
            <person name="Winzer T."/>
            <person name="Yang X."/>
            <person name="Li Y."/>
            <person name="Ning Z."/>
            <person name="He Z."/>
            <person name="Teodor R."/>
            <person name="Lu Y."/>
            <person name="Bowser T.A."/>
            <person name="Graham I.A."/>
            <person name="Ye K."/>
        </authorList>
    </citation>
    <scope>NUCLEOTIDE SEQUENCE [LARGE SCALE GENOMIC DNA]</scope>
    <source>
        <strain evidence="2">cv. HN1</strain>
        <tissue evidence="1">Leaves</tissue>
    </source>
</reference>
<protein>
    <submittedName>
        <fullName evidence="1">Uncharacterized protein</fullName>
    </submittedName>
</protein>